<keyword evidence="8" id="KW-0067">ATP-binding</keyword>
<accession>A0ABV2YS20</accession>
<evidence type="ECO:0000256" key="5">
    <source>
        <dbReference type="ARBA" id="ARBA00022777"/>
    </source>
</evidence>
<evidence type="ECO:0000256" key="3">
    <source>
        <dbReference type="ARBA" id="ARBA00022553"/>
    </source>
</evidence>
<name>A0ABV2YS20_9ACTN</name>
<keyword evidence="8" id="KW-0547">Nucleotide-binding</keyword>
<dbReference type="Pfam" id="PF02518">
    <property type="entry name" value="HATPase_c"/>
    <property type="match status" value="1"/>
</dbReference>
<feature type="compositionally biased region" description="Basic residues" evidence="6">
    <location>
        <begin position="467"/>
        <end position="476"/>
    </location>
</feature>
<comment type="catalytic activity">
    <reaction evidence="1">
        <text>ATP + protein L-histidine = ADP + protein N-phospho-L-histidine.</text>
        <dbReference type="EC" id="2.7.13.3"/>
    </reaction>
</comment>
<protein>
    <recommendedName>
        <fullName evidence="2">histidine kinase</fullName>
        <ecNumber evidence="2">2.7.13.3</ecNumber>
    </recommendedName>
</protein>
<evidence type="ECO:0000313" key="8">
    <source>
        <dbReference type="EMBL" id="MEU3558309.1"/>
    </source>
</evidence>
<sequence>MLDYTDLVIGASSALGSAIVVWSACLPGRRRVARELDEALAAAREKAEAAELARQEQGRHWQYAQQVISELECLVERRLPQVVQELEGVRVPATAGLAHPAVFEGTEVAGYLTAAEELVRGAGGVVRRGMEESARGALRGIAEEVQAALTHAQADIDDGLDDLELTGGGAYAGAKDVRSILTKVDHSVTMGVHSVQRLRILTDSWPGVQRASCTVAEIVESARGRIRHSSAVDYAYHVETGEIVVDGLIVEPAIVALTELLANATAYSGGTVSVHVQRVPNGIRFSVEDQGLGMAPLQLEEAERSLSAGGTGVTDLAEPGRLGFLVVGRLTAEYGLRAGLAPSAAGGMRADLLVPDAHLQEEAPREPAAAGDLRHAVRPEFPGGARPSAVPGPRAPMAALAPPGLAPPADAWAVAPPPAAPAPAPARLTPAQHNGAYQAQTPRLPDPAHGFGAPADAAPELPVLPKRQPRAPRRHAAPSPRPTHAALPDPETFTADLGRVMDTLMEGYGDGTNDLGA</sequence>
<keyword evidence="4" id="KW-0808">Transferase</keyword>
<keyword evidence="5" id="KW-0418">Kinase</keyword>
<dbReference type="PANTHER" id="PTHR45436">
    <property type="entry name" value="SENSOR HISTIDINE KINASE YKOH"/>
    <property type="match status" value="1"/>
</dbReference>
<dbReference type="InterPro" id="IPR003594">
    <property type="entry name" value="HATPase_dom"/>
</dbReference>
<dbReference type="GO" id="GO:0005524">
    <property type="term" value="F:ATP binding"/>
    <property type="evidence" value="ECO:0007669"/>
    <property type="project" value="UniProtKB-KW"/>
</dbReference>
<dbReference type="SUPFAM" id="SSF55874">
    <property type="entry name" value="ATPase domain of HSP90 chaperone/DNA topoisomerase II/histidine kinase"/>
    <property type="match status" value="1"/>
</dbReference>
<dbReference type="Proteomes" id="UP001550850">
    <property type="component" value="Unassembled WGS sequence"/>
</dbReference>
<dbReference type="EMBL" id="JBEZUR010000095">
    <property type="protein sequence ID" value="MEU3558309.1"/>
    <property type="molecule type" value="Genomic_DNA"/>
</dbReference>
<evidence type="ECO:0000256" key="6">
    <source>
        <dbReference type="SAM" id="MobiDB-lite"/>
    </source>
</evidence>
<gene>
    <name evidence="8" type="ORF">AB0E65_29495</name>
</gene>
<feature type="region of interest" description="Disordered" evidence="6">
    <location>
        <begin position="361"/>
        <end position="396"/>
    </location>
</feature>
<feature type="domain" description="Histidine kinase/HSP90-like ATPase" evidence="7">
    <location>
        <begin position="256"/>
        <end position="355"/>
    </location>
</feature>
<dbReference type="Gene3D" id="3.30.565.10">
    <property type="entry name" value="Histidine kinase-like ATPase, C-terminal domain"/>
    <property type="match status" value="1"/>
</dbReference>
<dbReference type="PANTHER" id="PTHR45436:SF5">
    <property type="entry name" value="SENSOR HISTIDINE KINASE TRCS"/>
    <property type="match status" value="1"/>
</dbReference>
<evidence type="ECO:0000256" key="1">
    <source>
        <dbReference type="ARBA" id="ARBA00000085"/>
    </source>
</evidence>
<evidence type="ECO:0000313" key="9">
    <source>
        <dbReference type="Proteomes" id="UP001550850"/>
    </source>
</evidence>
<reference evidence="8 9" key="1">
    <citation type="submission" date="2024-06" db="EMBL/GenBank/DDBJ databases">
        <title>The Natural Products Discovery Center: Release of the First 8490 Sequenced Strains for Exploring Actinobacteria Biosynthetic Diversity.</title>
        <authorList>
            <person name="Kalkreuter E."/>
            <person name="Kautsar S.A."/>
            <person name="Yang D."/>
            <person name="Bader C.D."/>
            <person name="Teijaro C.N."/>
            <person name="Fluegel L."/>
            <person name="Davis C.M."/>
            <person name="Simpson J.R."/>
            <person name="Lauterbach L."/>
            <person name="Steele A.D."/>
            <person name="Gui C."/>
            <person name="Meng S."/>
            <person name="Li G."/>
            <person name="Viehrig K."/>
            <person name="Ye F."/>
            <person name="Su P."/>
            <person name="Kiefer A.F."/>
            <person name="Nichols A."/>
            <person name="Cepeda A.J."/>
            <person name="Yan W."/>
            <person name="Fan B."/>
            <person name="Jiang Y."/>
            <person name="Adhikari A."/>
            <person name="Zheng C.-J."/>
            <person name="Schuster L."/>
            <person name="Cowan T.M."/>
            <person name="Smanski M.J."/>
            <person name="Chevrette M.G."/>
            <person name="De Carvalho L.P.S."/>
            <person name="Shen B."/>
        </authorList>
    </citation>
    <scope>NUCLEOTIDE SEQUENCE [LARGE SCALE GENOMIC DNA]</scope>
    <source>
        <strain evidence="8 9">NPDC038104</strain>
    </source>
</reference>
<dbReference type="InterPro" id="IPR050428">
    <property type="entry name" value="TCS_sensor_his_kinase"/>
</dbReference>
<proteinExistence type="predicted"/>
<comment type="caution">
    <text evidence="8">The sequence shown here is derived from an EMBL/GenBank/DDBJ whole genome shotgun (WGS) entry which is preliminary data.</text>
</comment>
<feature type="region of interest" description="Disordered" evidence="6">
    <location>
        <begin position="437"/>
        <end position="498"/>
    </location>
</feature>
<dbReference type="InterPro" id="IPR036890">
    <property type="entry name" value="HATPase_C_sf"/>
</dbReference>
<dbReference type="RefSeq" id="WP_108955896.1">
    <property type="nucleotide sequence ID" value="NZ_BEVZ01000006.1"/>
</dbReference>
<keyword evidence="3" id="KW-0597">Phosphoprotein</keyword>
<evidence type="ECO:0000256" key="2">
    <source>
        <dbReference type="ARBA" id="ARBA00012438"/>
    </source>
</evidence>
<organism evidence="8 9">
    <name type="scientific">Streptomyces fragilis</name>
    <dbReference type="NCBI Taxonomy" id="67301"/>
    <lineage>
        <taxon>Bacteria</taxon>
        <taxon>Bacillati</taxon>
        <taxon>Actinomycetota</taxon>
        <taxon>Actinomycetes</taxon>
        <taxon>Kitasatosporales</taxon>
        <taxon>Streptomycetaceae</taxon>
        <taxon>Streptomyces</taxon>
    </lineage>
</organism>
<evidence type="ECO:0000256" key="4">
    <source>
        <dbReference type="ARBA" id="ARBA00022679"/>
    </source>
</evidence>
<keyword evidence="9" id="KW-1185">Reference proteome</keyword>
<dbReference type="EC" id="2.7.13.3" evidence="2"/>
<evidence type="ECO:0000259" key="7">
    <source>
        <dbReference type="Pfam" id="PF02518"/>
    </source>
</evidence>